<evidence type="ECO:0000256" key="4">
    <source>
        <dbReference type="ARBA" id="ARBA00022723"/>
    </source>
</evidence>
<dbReference type="Proteomes" id="UP000324611">
    <property type="component" value="Unassembled WGS sequence"/>
</dbReference>
<comment type="cofactor">
    <cofactor evidence="1">
        <name>pyrroloquinoline quinone</name>
        <dbReference type="ChEBI" id="CHEBI:58442"/>
    </cofactor>
</comment>
<dbReference type="Gene3D" id="2.140.10.10">
    <property type="entry name" value="Quinoprotein alcohol dehydrogenase-like superfamily"/>
    <property type="match status" value="2"/>
</dbReference>
<sequence>MLKNVIHLSLLLAVTISCNTAHRHNHLHKTANTGWHQYGGNPAQSKFMDLRQINRSNVTQLKIAWTYPTADSVQYLYNPLIIDTIMYVLAKNNSLVALNAATGKEIWIHANLAGITWRGLNYWESKDKQDRRLIFCINNTLQEIDAATGKSITNFGVNGYVSLKEGLGRDPNTIARVQSTTPGCVFEDLILLGSSPGENLFSAPGHVRAYNIITGKLEWVFHTIPHPGEYGYDTWPKDAYKYAGGANTWGEITVDERRGIAYFPIGSPTYDYYGADRTGSNLFGNCLLALDARTGKRLWHYQTVHHDLWDYDLTAAPQLITVRHNGRWVDAVAAATKQGFLFVFDRVTGQPLWPIEERPVPASEMPGEHAWPTQPFPTVVPPFTRQAVRADDLNPYFTPEQKERWLKRLAAGRAGLFTPPSDKYETMIIPGATGGANLGNTASDPARGIVYVATQDYPSVFKLEALEPSGGPMTAARNNRAQATYAQFCQSCHGETRAGGLGPSLLNLGSRVNFETFKTVLATGKGQMPGFQHIDEKTVTDLYGYLAGIPGAEAARARPPRPEPVIPSGPVVAAGAVPVPKEIAERPAKPLRTYPEGVPGPQTHYVTDYGLQYSNLMSPPWASIVAYDLNTGTVKWRTPLGQDARAAKMGAQNTGIPNGSQRKGMIVTSTGLLFATAKGGKLYAFDADNGQVLWSTDLSWDTQGMPAMYAIKGKQYIVVSANAPFTEESVDRSKEPGALPRSYVVYALPE</sequence>
<evidence type="ECO:0000313" key="11">
    <source>
        <dbReference type="EMBL" id="KAA2238934.1"/>
    </source>
</evidence>
<feature type="signal peptide" evidence="9">
    <location>
        <begin position="1"/>
        <end position="23"/>
    </location>
</feature>
<dbReference type="GO" id="GO:0016491">
    <property type="term" value="F:oxidoreductase activity"/>
    <property type="evidence" value="ECO:0007669"/>
    <property type="project" value="UniProtKB-KW"/>
</dbReference>
<dbReference type="GO" id="GO:0020037">
    <property type="term" value="F:heme binding"/>
    <property type="evidence" value="ECO:0007669"/>
    <property type="project" value="InterPro"/>
</dbReference>
<dbReference type="PROSITE" id="PS51007">
    <property type="entry name" value="CYTC"/>
    <property type="match status" value="1"/>
</dbReference>
<comment type="similarity">
    <text evidence="2">Belongs to the bacterial PQQ dehydrogenase family.</text>
</comment>
<dbReference type="EMBL" id="VUOC01000004">
    <property type="protein sequence ID" value="KAA2238934.1"/>
    <property type="molecule type" value="Genomic_DNA"/>
</dbReference>
<evidence type="ECO:0000256" key="7">
    <source>
        <dbReference type="ARBA" id="ARBA00023004"/>
    </source>
</evidence>
<evidence type="ECO:0000256" key="6">
    <source>
        <dbReference type="ARBA" id="ARBA00023002"/>
    </source>
</evidence>
<evidence type="ECO:0000259" key="10">
    <source>
        <dbReference type="PROSITE" id="PS51007"/>
    </source>
</evidence>
<reference evidence="11 12" key="1">
    <citation type="submission" date="2019-09" db="EMBL/GenBank/DDBJ databases">
        <title>Chitinophaga ginsengihumi sp. nov., isolated from soil of ginseng rhizosphere.</title>
        <authorList>
            <person name="Lee J."/>
        </authorList>
    </citation>
    <scope>NUCLEOTIDE SEQUENCE [LARGE SCALE GENOMIC DNA]</scope>
    <source>
        <strain evidence="11 12">BN140078</strain>
    </source>
</reference>
<organism evidence="11 12">
    <name type="scientific">Chitinophaga agrisoli</name>
    <dbReference type="NCBI Taxonomy" id="2607653"/>
    <lineage>
        <taxon>Bacteria</taxon>
        <taxon>Pseudomonadati</taxon>
        <taxon>Bacteroidota</taxon>
        <taxon>Chitinophagia</taxon>
        <taxon>Chitinophagales</taxon>
        <taxon>Chitinophagaceae</taxon>
        <taxon>Chitinophaga</taxon>
    </lineage>
</organism>
<keyword evidence="4 8" id="KW-0479">Metal-binding</keyword>
<keyword evidence="6" id="KW-0560">Oxidoreductase</keyword>
<dbReference type="InterPro" id="IPR011047">
    <property type="entry name" value="Quinoprotein_ADH-like_sf"/>
</dbReference>
<dbReference type="RefSeq" id="WP_149840113.1">
    <property type="nucleotide sequence ID" value="NZ_VUOC01000004.1"/>
</dbReference>
<evidence type="ECO:0000256" key="9">
    <source>
        <dbReference type="SAM" id="SignalP"/>
    </source>
</evidence>
<protein>
    <submittedName>
        <fullName evidence="11">PQQ-binding-like beta-propeller repeat protein</fullName>
    </submittedName>
</protein>
<evidence type="ECO:0000256" key="5">
    <source>
        <dbReference type="ARBA" id="ARBA00022729"/>
    </source>
</evidence>
<keyword evidence="3 8" id="KW-0349">Heme</keyword>
<dbReference type="Pfam" id="PF01011">
    <property type="entry name" value="PQQ"/>
    <property type="match status" value="2"/>
</dbReference>
<dbReference type="SUPFAM" id="SSF46626">
    <property type="entry name" value="Cytochrome c"/>
    <property type="match status" value="1"/>
</dbReference>
<keyword evidence="7 8" id="KW-0408">Iron</keyword>
<dbReference type="PANTHER" id="PTHR32303:SF4">
    <property type="entry name" value="QUINOPROTEIN GLUCOSE DEHYDROGENASE"/>
    <property type="match status" value="1"/>
</dbReference>
<accession>A0A5B2VJ48</accession>
<dbReference type="GO" id="GO:0046872">
    <property type="term" value="F:metal ion binding"/>
    <property type="evidence" value="ECO:0007669"/>
    <property type="project" value="UniProtKB-KW"/>
</dbReference>
<dbReference type="SUPFAM" id="SSF50998">
    <property type="entry name" value="Quinoprotein alcohol dehydrogenase-like"/>
    <property type="match status" value="1"/>
</dbReference>
<comment type="caution">
    <text evidence="11">The sequence shown here is derived from an EMBL/GenBank/DDBJ whole genome shotgun (WGS) entry which is preliminary data.</text>
</comment>
<keyword evidence="5 9" id="KW-0732">Signal</keyword>
<dbReference type="InterPro" id="IPR009056">
    <property type="entry name" value="Cyt_c-like_dom"/>
</dbReference>
<gene>
    <name evidence="11" type="ORF">F0L74_22225</name>
</gene>
<proteinExistence type="inferred from homology"/>
<feature type="chain" id="PRO_5022775110" evidence="9">
    <location>
        <begin position="24"/>
        <end position="750"/>
    </location>
</feature>
<dbReference type="PANTHER" id="PTHR32303">
    <property type="entry name" value="QUINOPROTEIN ALCOHOL DEHYDROGENASE (CYTOCHROME C)"/>
    <property type="match status" value="1"/>
</dbReference>
<dbReference type="PROSITE" id="PS51257">
    <property type="entry name" value="PROKAR_LIPOPROTEIN"/>
    <property type="match status" value="1"/>
</dbReference>
<keyword evidence="12" id="KW-1185">Reference proteome</keyword>
<dbReference type="AlphaFoldDB" id="A0A5B2VJ48"/>
<evidence type="ECO:0000256" key="8">
    <source>
        <dbReference type="PROSITE-ProRule" id="PRU00433"/>
    </source>
</evidence>
<dbReference type="Gene3D" id="1.10.760.10">
    <property type="entry name" value="Cytochrome c-like domain"/>
    <property type="match status" value="1"/>
</dbReference>
<evidence type="ECO:0000256" key="1">
    <source>
        <dbReference type="ARBA" id="ARBA00001931"/>
    </source>
</evidence>
<name>A0A5B2VJ48_9BACT</name>
<feature type="domain" description="Cytochrome c" evidence="10">
    <location>
        <begin position="476"/>
        <end position="550"/>
    </location>
</feature>
<evidence type="ECO:0000256" key="3">
    <source>
        <dbReference type="ARBA" id="ARBA00022617"/>
    </source>
</evidence>
<evidence type="ECO:0000256" key="2">
    <source>
        <dbReference type="ARBA" id="ARBA00008156"/>
    </source>
</evidence>
<dbReference type="SMART" id="SM00564">
    <property type="entry name" value="PQQ"/>
    <property type="match status" value="6"/>
</dbReference>
<reference evidence="11 12" key="2">
    <citation type="submission" date="2019-09" db="EMBL/GenBank/DDBJ databases">
        <authorList>
            <person name="Jin C."/>
        </authorList>
    </citation>
    <scope>NUCLEOTIDE SEQUENCE [LARGE SCALE GENOMIC DNA]</scope>
    <source>
        <strain evidence="11 12">BN140078</strain>
    </source>
</reference>
<dbReference type="InterPro" id="IPR036909">
    <property type="entry name" value="Cyt_c-like_dom_sf"/>
</dbReference>
<dbReference type="GO" id="GO:0009055">
    <property type="term" value="F:electron transfer activity"/>
    <property type="evidence" value="ECO:0007669"/>
    <property type="project" value="InterPro"/>
</dbReference>
<evidence type="ECO:0000313" key="12">
    <source>
        <dbReference type="Proteomes" id="UP000324611"/>
    </source>
</evidence>
<dbReference type="InterPro" id="IPR002372">
    <property type="entry name" value="PQQ_rpt_dom"/>
</dbReference>
<dbReference type="InterPro" id="IPR018391">
    <property type="entry name" value="PQQ_b-propeller_rpt"/>
</dbReference>